<evidence type="ECO:0000256" key="2">
    <source>
        <dbReference type="ARBA" id="ARBA00006171"/>
    </source>
</evidence>
<dbReference type="PATRIC" id="fig|320778.3.peg.2423"/>
<comment type="cofactor">
    <cofactor evidence="1">
        <name>Mg(2+)</name>
        <dbReference type="ChEBI" id="CHEBI:18420"/>
    </cofactor>
</comment>
<dbReference type="SFLD" id="SFLDS00003">
    <property type="entry name" value="Haloacid_Dehalogenase"/>
    <property type="match status" value="1"/>
</dbReference>
<dbReference type="PANTHER" id="PTHR46193">
    <property type="entry name" value="6-PHOSPHOGLUCONATE PHOSPHATASE"/>
    <property type="match status" value="1"/>
</dbReference>
<dbReference type="AlphaFoldDB" id="A0A0J1HCI5"/>
<sequence length="217" mass="23929">MLQAAVFDMDGLLVDSEPFWQRAQVDIFSSVGVSITLEDTHRTMGLRIDQVVEYWYQRQPWQGHDVPTVTEMIVCRVEELIKEHKPMLPGVLEAIATCEEMGLKIALASSSPMRLIQSTLDSLSLTGKFQAVLSAEHLRFGKPHPEVYINAADALGVMPQACVAFEDSVNGLLAAKAAQMKGIAVPDAAFAHDPRWAIADRKLNSLLEVNQQLFAAI</sequence>
<comment type="similarity">
    <text evidence="2">Belongs to the HAD-like hydrolase superfamily. CbbY/CbbZ/Gph/YieH family.</text>
</comment>
<evidence type="ECO:0000256" key="5">
    <source>
        <dbReference type="ARBA" id="ARBA00022842"/>
    </source>
</evidence>
<reference evidence="7 8" key="1">
    <citation type="submission" date="2015-05" db="EMBL/GenBank/DDBJ databases">
        <title>Photobacterium galathea sp. nov.</title>
        <authorList>
            <person name="Machado H."/>
            <person name="Gram L."/>
        </authorList>
    </citation>
    <scope>NUCLEOTIDE SEQUENCE [LARGE SCALE GENOMIC DNA]</scope>
    <source>
        <strain evidence="7 8">DSM 22954</strain>
    </source>
</reference>
<keyword evidence="4" id="KW-0378">Hydrolase</keyword>
<dbReference type="InterPro" id="IPR023198">
    <property type="entry name" value="PGP-like_dom2"/>
</dbReference>
<dbReference type="NCBIfam" id="TIGR01509">
    <property type="entry name" value="HAD-SF-IA-v3"/>
    <property type="match status" value="1"/>
</dbReference>
<dbReference type="InterPro" id="IPR023214">
    <property type="entry name" value="HAD_sf"/>
</dbReference>
<dbReference type="Proteomes" id="UP000035909">
    <property type="component" value="Unassembled WGS sequence"/>
</dbReference>
<proteinExistence type="inferred from homology"/>
<name>A0A0J1HCI5_9GAMM</name>
<dbReference type="PANTHER" id="PTHR46193:SF18">
    <property type="entry name" value="HEXITOL PHOSPHATASE B"/>
    <property type="match status" value="1"/>
</dbReference>
<dbReference type="SFLD" id="SFLDG01129">
    <property type="entry name" value="C1.5:_HAD__Beta-PGM__Phosphata"/>
    <property type="match status" value="1"/>
</dbReference>
<dbReference type="RefSeq" id="WP_047885318.1">
    <property type="nucleotide sequence ID" value="NZ_CP071325.1"/>
</dbReference>
<evidence type="ECO:0000256" key="4">
    <source>
        <dbReference type="ARBA" id="ARBA00022801"/>
    </source>
</evidence>
<evidence type="ECO:0000313" key="7">
    <source>
        <dbReference type="EMBL" id="KLV09370.1"/>
    </source>
</evidence>
<dbReference type="SUPFAM" id="SSF56784">
    <property type="entry name" value="HAD-like"/>
    <property type="match status" value="1"/>
</dbReference>
<comment type="caution">
    <text evidence="7">The sequence shown here is derived from an EMBL/GenBank/DDBJ whole genome shotgun (WGS) entry which is preliminary data.</text>
</comment>
<dbReference type="FunFam" id="3.40.50.1000:FF:000036">
    <property type="entry name" value="HAD family hydrolase"/>
    <property type="match status" value="1"/>
</dbReference>
<evidence type="ECO:0000256" key="6">
    <source>
        <dbReference type="ARBA" id="ARBA00023277"/>
    </source>
</evidence>
<dbReference type="InterPro" id="IPR036412">
    <property type="entry name" value="HAD-like_sf"/>
</dbReference>
<keyword evidence="5" id="KW-0460">Magnesium</keyword>
<dbReference type="OrthoDB" id="9800058at2"/>
<protein>
    <submittedName>
        <fullName evidence="7">2-deoxyglucose-6-phosphatase</fullName>
    </submittedName>
</protein>
<gene>
    <name evidence="7" type="ORF">ABT57_11135</name>
</gene>
<keyword evidence="8" id="KW-1185">Reference proteome</keyword>
<dbReference type="Gene3D" id="1.10.150.240">
    <property type="entry name" value="Putative phosphatase, domain 2"/>
    <property type="match status" value="1"/>
</dbReference>
<dbReference type="NCBIfam" id="NF008087">
    <property type="entry name" value="PRK10826.1"/>
    <property type="match status" value="1"/>
</dbReference>
<dbReference type="PRINTS" id="PR00413">
    <property type="entry name" value="HADHALOGNASE"/>
</dbReference>
<keyword evidence="3" id="KW-0479">Metal-binding</keyword>
<organism evidence="7 8">
    <name type="scientific">Photobacterium ganghwense</name>
    <dbReference type="NCBI Taxonomy" id="320778"/>
    <lineage>
        <taxon>Bacteria</taxon>
        <taxon>Pseudomonadati</taxon>
        <taxon>Pseudomonadota</taxon>
        <taxon>Gammaproteobacteria</taxon>
        <taxon>Vibrionales</taxon>
        <taxon>Vibrionaceae</taxon>
        <taxon>Photobacterium</taxon>
    </lineage>
</organism>
<evidence type="ECO:0000256" key="3">
    <source>
        <dbReference type="ARBA" id="ARBA00022723"/>
    </source>
</evidence>
<dbReference type="Pfam" id="PF13419">
    <property type="entry name" value="HAD_2"/>
    <property type="match status" value="1"/>
</dbReference>
<dbReference type="GO" id="GO:0016787">
    <property type="term" value="F:hydrolase activity"/>
    <property type="evidence" value="ECO:0007669"/>
    <property type="project" value="UniProtKB-KW"/>
</dbReference>
<evidence type="ECO:0000256" key="1">
    <source>
        <dbReference type="ARBA" id="ARBA00001946"/>
    </source>
</evidence>
<dbReference type="InterPro" id="IPR041492">
    <property type="entry name" value="HAD_2"/>
</dbReference>
<keyword evidence="6" id="KW-0119">Carbohydrate metabolism</keyword>
<evidence type="ECO:0000313" key="8">
    <source>
        <dbReference type="Proteomes" id="UP000035909"/>
    </source>
</evidence>
<dbReference type="EMBL" id="LDOU01000012">
    <property type="protein sequence ID" value="KLV09370.1"/>
    <property type="molecule type" value="Genomic_DNA"/>
</dbReference>
<dbReference type="GO" id="GO:0000287">
    <property type="term" value="F:magnesium ion binding"/>
    <property type="evidence" value="ECO:0007669"/>
    <property type="project" value="UniProtKB-ARBA"/>
</dbReference>
<dbReference type="SFLD" id="SFLDG01135">
    <property type="entry name" value="C1.5.6:_HAD__Beta-PGM__Phospha"/>
    <property type="match status" value="1"/>
</dbReference>
<dbReference type="STRING" id="320778.ABT57_11135"/>
<dbReference type="Gene3D" id="3.40.50.1000">
    <property type="entry name" value="HAD superfamily/HAD-like"/>
    <property type="match status" value="1"/>
</dbReference>
<dbReference type="InterPro" id="IPR051600">
    <property type="entry name" value="Beta-PGM-like"/>
</dbReference>
<dbReference type="InterPro" id="IPR006439">
    <property type="entry name" value="HAD-SF_hydro_IA"/>
</dbReference>
<accession>A0A0J1HCI5</accession>